<evidence type="ECO:0000256" key="1">
    <source>
        <dbReference type="SAM" id="MobiDB-lite"/>
    </source>
</evidence>
<dbReference type="OrthoDB" id="8026949at2759"/>
<gene>
    <name evidence="2" type="ORF">J5N97_028524</name>
</gene>
<evidence type="ECO:0000313" key="2">
    <source>
        <dbReference type="EMBL" id="KAJ0963402.1"/>
    </source>
</evidence>
<dbReference type="AlphaFoldDB" id="A0A9D5BZJ5"/>
<feature type="compositionally biased region" description="Basic and acidic residues" evidence="1">
    <location>
        <begin position="135"/>
        <end position="146"/>
    </location>
</feature>
<reference evidence="2" key="1">
    <citation type="submission" date="2021-03" db="EMBL/GenBank/DDBJ databases">
        <authorList>
            <person name="Li Z."/>
            <person name="Yang C."/>
        </authorList>
    </citation>
    <scope>NUCLEOTIDE SEQUENCE</scope>
    <source>
        <strain evidence="2">Dzin_1.0</strain>
        <tissue evidence="2">Leaf</tissue>
    </source>
</reference>
<feature type="region of interest" description="Disordered" evidence="1">
    <location>
        <begin position="105"/>
        <end position="146"/>
    </location>
</feature>
<name>A0A9D5BZJ5_9LILI</name>
<organism evidence="2 3">
    <name type="scientific">Dioscorea zingiberensis</name>
    <dbReference type="NCBI Taxonomy" id="325984"/>
    <lineage>
        <taxon>Eukaryota</taxon>
        <taxon>Viridiplantae</taxon>
        <taxon>Streptophyta</taxon>
        <taxon>Embryophyta</taxon>
        <taxon>Tracheophyta</taxon>
        <taxon>Spermatophyta</taxon>
        <taxon>Magnoliopsida</taxon>
        <taxon>Liliopsida</taxon>
        <taxon>Dioscoreales</taxon>
        <taxon>Dioscoreaceae</taxon>
        <taxon>Dioscorea</taxon>
    </lineage>
</organism>
<accession>A0A9D5BZJ5</accession>
<proteinExistence type="predicted"/>
<keyword evidence="3" id="KW-1185">Reference proteome</keyword>
<dbReference type="EMBL" id="JAGGNH010000009">
    <property type="protein sequence ID" value="KAJ0963402.1"/>
    <property type="molecule type" value="Genomic_DNA"/>
</dbReference>
<feature type="compositionally biased region" description="Basic and acidic residues" evidence="1">
    <location>
        <begin position="12"/>
        <end position="29"/>
    </location>
</feature>
<evidence type="ECO:0000313" key="3">
    <source>
        <dbReference type="Proteomes" id="UP001085076"/>
    </source>
</evidence>
<comment type="caution">
    <text evidence="2">The sequence shown here is derived from an EMBL/GenBank/DDBJ whole genome shotgun (WGS) entry which is preliminary data.</text>
</comment>
<feature type="region of interest" description="Disordered" evidence="1">
    <location>
        <begin position="1"/>
        <end position="35"/>
    </location>
</feature>
<sequence length="240" mass="27960">MPGGDYVQRRRQCSDESPRRPRHELEPLRRSPPTIHTMEGSVHVCGQCLRPGHRADGCRRAIVYRRCTGIGYHAHQCRNPRVTDQQLLALGSPRRQDEVEQIEKKMNEEKQTPEGGDDWSKLKNTMNNLKKRPRVTPEEEHTPQGHREVKYNAARKLQQEGVLHLPKFSLSFEPWTSDLWVMEKAGGERRWVTIRHLLIHRWDQESVPLLLKPIGDLIYVNERGVEAIELVWAVVRIQRG</sequence>
<reference evidence="2" key="2">
    <citation type="journal article" date="2022" name="Hortic Res">
        <title>The genome of Dioscorea zingiberensis sheds light on the biosynthesis, origin and evolution of the medicinally important diosgenin saponins.</title>
        <authorList>
            <person name="Li Y."/>
            <person name="Tan C."/>
            <person name="Li Z."/>
            <person name="Guo J."/>
            <person name="Li S."/>
            <person name="Chen X."/>
            <person name="Wang C."/>
            <person name="Dai X."/>
            <person name="Yang H."/>
            <person name="Song W."/>
            <person name="Hou L."/>
            <person name="Xu J."/>
            <person name="Tong Z."/>
            <person name="Xu A."/>
            <person name="Yuan X."/>
            <person name="Wang W."/>
            <person name="Yang Q."/>
            <person name="Chen L."/>
            <person name="Sun Z."/>
            <person name="Wang K."/>
            <person name="Pan B."/>
            <person name="Chen J."/>
            <person name="Bao Y."/>
            <person name="Liu F."/>
            <person name="Qi X."/>
            <person name="Gang D.R."/>
            <person name="Wen J."/>
            <person name="Li J."/>
        </authorList>
    </citation>
    <scope>NUCLEOTIDE SEQUENCE</scope>
    <source>
        <strain evidence="2">Dzin_1.0</strain>
    </source>
</reference>
<dbReference type="Proteomes" id="UP001085076">
    <property type="component" value="Miscellaneous, Linkage group lg09"/>
</dbReference>
<protein>
    <recommendedName>
        <fullName evidence="4">DUF4283 domain-containing protein</fullName>
    </recommendedName>
</protein>
<evidence type="ECO:0008006" key="4">
    <source>
        <dbReference type="Google" id="ProtNLM"/>
    </source>
</evidence>